<comment type="caution">
    <text evidence="2">The sequence shown here is derived from an EMBL/GenBank/DDBJ whole genome shotgun (WGS) entry which is preliminary data.</text>
</comment>
<feature type="region of interest" description="Disordered" evidence="1">
    <location>
        <begin position="1"/>
        <end position="76"/>
    </location>
</feature>
<name>A0ABR0AGQ9_9CRUS</name>
<evidence type="ECO:0000313" key="2">
    <source>
        <dbReference type="EMBL" id="KAK4024281.1"/>
    </source>
</evidence>
<accession>A0ABR0AGQ9</accession>
<evidence type="ECO:0000313" key="3">
    <source>
        <dbReference type="Proteomes" id="UP001234178"/>
    </source>
</evidence>
<protein>
    <submittedName>
        <fullName evidence="2">Uncharacterized protein</fullName>
    </submittedName>
</protein>
<dbReference type="EMBL" id="JAOYFB010000037">
    <property type="protein sequence ID" value="KAK4024281.1"/>
    <property type="molecule type" value="Genomic_DNA"/>
</dbReference>
<feature type="compositionally biased region" description="Polar residues" evidence="1">
    <location>
        <begin position="64"/>
        <end position="76"/>
    </location>
</feature>
<keyword evidence="3" id="KW-1185">Reference proteome</keyword>
<organism evidence="2 3">
    <name type="scientific">Daphnia magna</name>
    <dbReference type="NCBI Taxonomy" id="35525"/>
    <lineage>
        <taxon>Eukaryota</taxon>
        <taxon>Metazoa</taxon>
        <taxon>Ecdysozoa</taxon>
        <taxon>Arthropoda</taxon>
        <taxon>Crustacea</taxon>
        <taxon>Branchiopoda</taxon>
        <taxon>Diplostraca</taxon>
        <taxon>Cladocera</taxon>
        <taxon>Anomopoda</taxon>
        <taxon>Daphniidae</taxon>
        <taxon>Daphnia</taxon>
    </lineage>
</organism>
<proteinExistence type="predicted"/>
<reference evidence="2 3" key="1">
    <citation type="journal article" date="2023" name="Nucleic Acids Res.">
        <title>The hologenome of Daphnia magna reveals possible DNA methylation and microbiome-mediated evolution of the host genome.</title>
        <authorList>
            <person name="Chaturvedi A."/>
            <person name="Li X."/>
            <person name="Dhandapani V."/>
            <person name="Marshall H."/>
            <person name="Kissane S."/>
            <person name="Cuenca-Cambronero M."/>
            <person name="Asole G."/>
            <person name="Calvet F."/>
            <person name="Ruiz-Romero M."/>
            <person name="Marangio P."/>
            <person name="Guigo R."/>
            <person name="Rago D."/>
            <person name="Mirbahai L."/>
            <person name="Eastwood N."/>
            <person name="Colbourne J.K."/>
            <person name="Zhou J."/>
            <person name="Mallon E."/>
            <person name="Orsini L."/>
        </authorList>
    </citation>
    <scope>NUCLEOTIDE SEQUENCE [LARGE SCALE GENOMIC DNA]</scope>
    <source>
        <strain evidence="2">LRV0_1</strain>
    </source>
</reference>
<sequence length="152" mass="16843">MDDPIAPTQHQNMASAEKINNDSDVNRGVQMETEDFPNMESNHHETSDGPALLLEKEDPDMPVTNPSDYTRDSSNISEDNEETFAFFNIQELEIFRNPTATFGYRSTTANSEIAYLVGPVRIGRSIEEKAVLSRAVTHSCPGSGSRHQLAAQ</sequence>
<evidence type="ECO:0000256" key="1">
    <source>
        <dbReference type="SAM" id="MobiDB-lite"/>
    </source>
</evidence>
<gene>
    <name evidence="2" type="ORF">OUZ56_009665</name>
</gene>
<dbReference type="Proteomes" id="UP001234178">
    <property type="component" value="Unassembled WGS sequence"/>
</dbReference>